<dbReference type="EMBL" id="AVQI01000012">
    <property type="protein sequence ID" value="ERK04833.1"/>
    <property type="molecule type" value="Genomic_DNA"/>
</dbReference>
<evidence type="ECO:0000313" key="1">
    <source>
        <dbReference type="EMBL" id="ERF60761.1"/>
    </source>
</evidence>
<accession>U2LK77</accession>
<evidence type="ECO:0000313" key="3">
    <source>
        <dbReference type="Proteomes" id="UP000016412"/>
    </source>
</evidence>
<name>U2LK77_TRESO</name>
<dbReference type="PATRIC" id="fig|1125725.3.peg.1292"/>
<reference evidence="3 4" key="1">
    <citation type="submission" date="2013-08" db="EMBL/GenBank/DDBJ databases">
        <authorList>
            <person name="Durkin A.S."/>
            <person name="Haft D.R."/>
            <person name="McCorrison J."/>
            <person name="Torralba M."/>
            <person name="Gillis M."/>
            <person name="Haft D.H."/>
            <person name="Methe B."/>
            <person name="Sutton G."/>
            <person name="Nelson K.E."/>
        </authorList>
    </citation>
    <scope>NUCLEOTIDE SEQUENCE [LARGE SCALE GENOMIC DNA]</scope>
    <source>
        <strain evidence="2 4">ATCC 35536</strain>
        <strain evidence="1 3">VPI DR56BR1116</strain>
    </source>
</reference>
<dbReference type="Proteomes" id="UP000016412">
    <property type="component" value="Unassembled WGS sequence"/>
</dbReference>
<evidence type="ECO:0000313" key="2">
    <source>
        <dbReference type="EMBL" id="ERK04833.1"/>
    </source>
</evidence>
<proteinExistence type="predicted"/>
<keyword evidence="4" id="KW-1185">Reference proteome</keyword>
<dbReference type="Proteomes" id="UP000016646">
    <property type="component" value="Unassembled WGS sequence"/>
</dbReference>
<dbReference type="EMBL" id="AUZJ01000034">
    <property type="protein sequence ID" value="ERF60761.1"/>
    <property type="molecule type" value="Genomic_DNA"/>
</dbReference>
<sequence>MFYFHKNPYKNFCQTAAIVLKRIRICACRFGFAAYSHK</sequence>
<evidence type="ECO:0000313" key="4">
    <source>
        <dbReference type="Proteomes" id="UP000016646"/>
    </source>
</evidence>
<organism evidence="1 3">
    <name type="scientific">Treponema socranskii subsp. socranskii VPI DR56BR1116 = ATCC 35536</name>
    <dbReference type="NCBI Taxonomy" id="1125725"/>
    <lineage>
        <taxon>Bacteria</taxon>
        <taxon>Pseudomonadati</taxon>
        <taxon>Spirochaetota</taxon>
        <taxon>Spirochaetia</taxon>
        <taxon>Spirochaetales</taxon>
        <taxon>Treponemataceae</taxon>
        <taxon>Treponema</taxon>
    </lineage>
</organism>
<protein>
    <submittedName>
        <fullName evidence="1">Uncharacterized protein</fullName>
    </submittedName>
</protein>
<gene>
    <name evidence="2" type="ORF">HMPREF0860_2224</name>
    <name evidence="1" type="ORF">HMPREF1325_2038</name>
</gene>
<comment type="caution">
    <text evidence="1">The sequence shown here is derived from an EMBL/GenBank/DDBJ whole genome shotgun (WGS) entry which is preliminary data.</text>
</comment>
<dbReference type="AlphaFoldDB" id="U2LK77"/>
<dbReference type="STRING" id="1125725.HMPREF1325_2038"/>